<comment type="subcellular location">
    <subcellularLocation>
        <location evidence="1">Cell membrane</location>
        <topology evidence="1">Multi-pass membrane protein</topology>
    </subcellularLocation>
</comment>
<evidence type="ECO:0000313" key="7">
    <source>
        <dbReference type="EMBL" id="MDJ1649367.1"/>
    </source>
</evidence>
<feature type="transmembrane region" description="Helical" evidence="6">
    <location>
        <begin position="484"/>
        <end position="505"/>
    </location>
</feature>
<dbReference type="Proteomes" id="UP001232750">
    <property type="component" value="Unassembled WGS sequence"/>
</dbReference>
<comment type="caution">
    <text evidence="7">The sequence shown here is derived from an EMBL/GenBank/DDBJ whole genome shotgun (WGS) entry which is preliminary data.</text>
</comment>
<dbReference type="Pfam" id="PF01554">
    <property type="entry name" value="MatE"/>
    <property type="match status" value="2"/>
</dbReference>
<feature type="transmembrane region" description="Helical" evidence="6">
    <location>
        <begin position="377"/>
        <end position="397"/>
    </location>
</feature>
<feature type="transmembrane region" description="Helical" evidence="6">
    <location>
        <begin position="290"/>
        <end position="314"/>
    </location>
</feature>
<feature type="transmembrane region" description="Helical" evidence="6">
    <location>
        <begin position="148"/>
        <end position="170"/>
    </location>
</feature>
<dbReference type="CDD" id="cd13143">
    <property type="entry name" value="MATE_MepA_like"/>
    <property type="match status" value="1"/>
</dbReference>
<keyword evidence="4 6" id="KW-1133">Transmembrane helix</keyword>
<dbReference type="InterPro" id="IPR051327">
    <property type="entry name" value="MATE_MepA_subfamily"/>
</dbReference>
<keyword evidence="5 6" id="KW-0472">Membrane</keyword>
<evidence type="ECO:0000256" key="4">
    <source>
        <dbReference type="ARBA" id="ARBA00022989"/>
    </source>
</evidence>
<feature type="transmembrane region" description="Helical" evidence="6">
    <location>
        <begin position="417"/>
        <end position="437"/>
    </location>
</feature>
<evidence type="ECO:0000256" key="6">
    <source>
        <dbReference type="SAM" id="Phobius"/>
    </source>
</evidence>
<proteinExistence type="predicted"/>
<feature type="transmembrane region" description="Helical" evidence="6">
    <location>
        <begin position="221"/>
        <end position="243"/>
    </location>
</feature>
<dbReference type="InterPro" id="IPR002528">
    <property type="entry name" value="MATE_fam"/>
</dbReference>
<name>A0ABT7DJD3_9ACTN</name>
<feature type="transmembrane region" description="Helical" evidence="6">
    <location>
        <begin position="190"/>
        <end position="209"/>
    </location>
</feature>
<reference evidence="7 8" key="1">
    <citation type="submission" date="2023-05" db="EMBL/GenBank/DDBJ databases">
        <title>Gordonibacter KGMB12511T sp. nov., isolated from faeces of healthy Korean.</title>
        <authorList>
            <person name="Kim H.S."/>
            <person name="Kim J.-S."/>
            <person name="Suh M.K."/>
            <person name="Eom M.K."/>
            <person name="Do H.E."/>
            <person name="Lee J.-S."/>
        </authorList>
    </citation>
    <scope>NUCLEOTIDE SEQUENCE [LARGE SCALE GENOMIC DNA]</scope>
    <source>
        <strain evidence="7 8">KGMB12511</strain>
    </source>
</reference>
<evidence type="ECO:0000256" key="3">
    <source>
        <dbReference type="ARBA" id="ARBA00022692"/>
    </source>
</evidence>
<feature type="transmembrane region" description="Helical" evidence="6">
    <location>
        <begin position="70"/>
        <end position="91"/>
    </location>
</feature>
<dbReference type="RefSeq" id="WP_283830696.1">
    <property type="nucleotide sequence ID" value="NZ_JASJEU010000003.1"/>
</dbReference>
<dbReference type="InterPro" id="IPR045070">
    <property type="entry name" value="MATE_MepA-like"/>
</dbReference>
<dbReference type="PANTHER" id="PTHR43823">
    <property type="entry name" value="SPORULATION PROTEIN YKVU"/>
    <property type="match status" value="1"/>
</dbReference>
<feature type="transmembrane region" description="Helical" evidence="6">
    <location>
        <begin position="458"/>
        <end position="478"/>
    </location>
</feature>
<evidence type="ECO:0000256" key="2">
    <source>
        <dbReference type="ARBA" id="ARBA00022475"/>
    </source>
</evidence>
<gene>
    <name evidence="7" type="ORF">QNJ86_00985</name>
</gene>
<keyword evidence="3 6" id="KW-0812">Transmembrane</keyword>
<dbReference type="PANTHER" id="PTHR43823:SF3">
    <property type="entry name" value="MULTIDRUG EXPORT PROTEIN MEPA"/>
    <property type="match status" value="1"/>
</dbReference>
<feature type="transmembrane region" description="Helical" evidence="6">
    <location>
        <begin position="334"/>
        <end position="356"/>
    </location>
</feature>
<sequence length="530" mass="56685">MVEQQGEKHPIKSTPAAPCAEEENIKRYYENRPAVDTGDLEVAVPIERTDRQRAGDAKIDRMGTASTFKLLLEFSIPAVFGVLVQTLYNVIDAVYVGASVGEYGLAATTVANPAMTFMVAVAMLVGVGGNALAAIKLGERKKRVAERVLGNSFVLLVGAGVLAWIVGLLALDPILIASGADEAVLPHARAFMTVIIAGCPLQFIAFGMNNFIRTAGHPNRALGSMLVGTGANIVLGYLFIIVLDGGMMGAGLATVCSWALSAAFVMQFFLTKKSPMPLRRASLGIKPKVALRICALGVAPSVMELGFAVSNMIMNNLLLTYGASDPLGADGALAVMRVLSAVGMFTIMPSMGIAMGAQPIIGYNYGARKFGRMKRTLGQGILLGIVITTPLWFTVLFMPDMYAHLFSLPEAYLPATAWALIAYLVFIPILPVALIGSNYFDATGQALKATLLTLTRQILFFIPLLLASPHVLPAILPMTPLQSLFFAPSISDITSTLLVVSFLIVEWRRLKKLEARERTKAELPEGVQPA</sequence>
<dbReference type="NCBIfam" id="TIGR00797">
    <property type="entry name" value="matE"/>
    <property type="match status" value="1"/>
</dbReference>
<organism evidence="7 8">
    <name type="scientific">Gordonibacter faecis</name>
    <dbReference type="NCBI Taxonomy" id="3047475"/>
    <lineage>
        <taxon>Bacteria</taxon>
        <taxon>Bacillati</taxon>
        <taxon>Actinomycetota</taxon>
        <taxon>Coriobacteriia</taxon>
        <taxon>Eggerthellales</taxon>
        <taxon>Eggerthellaceae</taxon>
        <taxon>Gordonibacter</taxon>
    </lineage>
</organism>
<protein>
    <submittedName>
        <fullName evidence="7">MATE family efflux transporter</fullName>
    </submittedName>
</protein>
<dbReference type="EMBL" id="JASJEU010000003">
    <property type="protein sequence ID" value="MDJ1649367.1"/>
    <property type="molecule type" value="Genomic_DNA"/>
</dbReference>
<evidence type="ECO:0000256" key="1">
    <source>
        <dbReference type="ARBA" id="ARBA00004651"/>
    </source>
</evidence>
<keyword evidence="8" id="KW-1185">Reference proteome</keyword>
<accession>A0ABT7DJD3</accession>
<evidence type="ECO:0000313" key="8">
    <source>
        <dbReference type="Proteomes" id="UP001232750"/>
    </source>
</evidence>
<feature type="transmembrane region" description="Helical" evidence="6">
    <location>
        <begin position="249"/>
        <end position="270"/>
    </location>
</feature>
<feature type="transmembrane region" description="Helical" evidence="6">
    <location>
        <begin position="103"/>
        <end position="127"/>
    </location>
</feature>
<evidence type="ECO:0000256" key="5">
    <source>
        <dbReference type="ARBA" id="ARBA00023136"/>
    </source>
</evidence>
<keyword evidence="2" id="KW-1003">Cell membrane</keyword>